<dbReference type="AlphaFoldDB" id="A0A7M2WRN6"/>
<dbReference type="InterPro" id="IPR012341">
    <property type="entry name" value="6hp_glycosidase-like_sf"/>
</dbReference>
<evidence type="ECO:0000313" key="6">
    <source>
        <dbReference type="EMBL" id="QOV87471.1"/>
    </source>
</evidence>
<organism evidence="6 7">
    <name type="scientific">Humisphaera borealis</name>
    <dbReference type="NCBI Taxonomy" id="2807512"/>
    <lineage>
        <taxon>Bacteria</taxon>
        <taxon>Pseudomonadati</taxon>
        <taxon>Planctomycetota</taxon>
        <taxon>Phycisphaerae</taxon>
        <taxon>Tepidisphaerales</taxon>
        <taxon>Tepidisphaeraceae</taxon>
        <taxon>Humisphaera</taxon>
    </lineage>
</organism>
<dbReference type="SUPFAM" id="SSF49785">
    <property type="entry name" value="Galactose-binding domain-like"/>
    <property type="match status" value="2"/>
</dbReference>
<dbReference type="Gene3D" id="1.50.10.10">
    <property type="match status" value="1"/>
</dbReference>
<dbReference type="GO" id="GO:0000272">
    <property type="term" value="P:polysaccharide catabolic process"/>
    <property type="evidence" value="ECO:0007669"/>
    <property type="project" value="TreeGrafter"/>
</dbReference>
<evidence type="ECO:0000256" key="3">
    <source>
        <dbReference type="PIRSR" id="PIRSR610905-1"/>
    </source>
</evidence>
<proteinExistence type="inferred from homology"/>
<feature type="binding site" evidence="4">
    <location>
        <position position="974"/>
    </location>
    <ligand>
        <name>substrate</name>
    </ligand>
</feature>
<feature type="binding site" evidence="4">
    <location>
        <position position="1050"/>
    </location>
    <ligand>
        <name>substrate</name>
    </ligand>
</feature>
<evidence type="ECO:0000256" key="4">
    <source>
        <dbReference type="PIRSR" id="PIRSR610905-2"/>
    </source>
</evidence>
<dbReference type="GO" id="GO:0052757">
    <property type="term" value="F:chondroitin hydrolase activity"/>
    <property type="evidence" value="ECO:0007669"/>
    <property type="project" value="TreeGrafter"/>
</dbReference>
<dbReference type="KEGG" id="hbs:IPV69_14355"/>
<dbReference type="PANTHER" id="PTHR36845">
    <property type="entry name" value="HYDROLASE, PUTATIVE (AFU_ORTHOLOGUE AFUA_7G05090)-RELATED"/>
    <property type="match status" value="1"/>
</dbReference>
<evidence type="ECO:0000313" key="7">
    <source>
        <dbReference type="Proteomes" id="UP000593765"/>
    </source>
</evidence>
<keyword evidence="7" id="KW-1185">Reference proteome</keyword>
<dbReference type="InterPro" id="IPR008979">
    <property type="entry name" value="Galactose-bd-like_sf"/>
</dbReference>
<dbReference type="InterPro" id="IPR052369">
    <property type="entry name" value="UG_Glycosaminoglycan_Hydrolase"/>
</dbReference>
<dbReference type="Gene3D" id="2.60.120.430">
    <property type="entry name" value="Galactose-binding lectin"/>
    <property type="match status" value="2"/>
</dbReference>
<dbReference type="Pfam" id="PF07470">
    <property type="entry name" value="Glyco_hydro_88"/>
    <property type="match status" value="1"/>
</dbReference>
<sequence length="1193" mass="125592">MMKLKRPKRSATPPRQRGTRPGLEPLESRVLFAFSANVNFQPAGVPVPVGYVADTGLVYGARNGLTYGWNAANNNGLDRNSSLSPDQRYDTFNRLQATGAGNTWEIAVPNGSYQVTIVGGDSWIGGVYKIDVEGVRAIDGVQTDASRWLSGSKTIAVTDGKLTVKAGSGASGAKVNFIQITEVPPPNPQPVISGLSLVNAATEQVIGTLTNGQEINQAVVGDQLSVLATIGGTTSGSVKFDLDGTYSRVESGLPYTLFGDNPGDILPGPLPVGTHQLVVTPYSAVNAGGIAGTPVTINFTVVNAAPPLFAAKINFQPAGTPIPAGYLADTGLVYGVRNGLTYGWNAANPNMVDRNAVESPDQLRDTFARLQAANSGTIWEIAVPNGNYQVTIVGGDAWIGGVYKIEVEGALAIDGVQTSASRWLTGNKTVVVSDGKLTVKAASGAQGAKVNFIDITAVPTVPPGSVPSIAGVTLVNAATDSDLGALFNGRAINLAELGTQLNLRADLGANPAGSVRFSIDGVSVRVDDGAIYTIGGDNGSDYLPWTPTVGNHRLVVTPYTGPGGTGTAGTAKTVDFKVINQPPPTVAAVTLVNAATDKDIFPLTEGQILNLYTLGRQLNINATLATSLTTASVKFVFDGVSRIESSAPFAAFSDDGGDFVAWTPSPGPHTLVITPYSGTGATGLAGPSVTVNFTVIDVAPPIVSALMLVNTATGEPVLPLTNGMTLDLTQTGSALTVRANVSPSTPAGMVSFLLDGWKRTVDTAGPFFAPGDDGTATLELTPGFHTLTVIAATAGDTPIAGPAYSVSFTVTPFAPTVSPNTVVDQRLATLLNFSARQLNLTLDDFAGTGKFPQVTLPNGLWSQVTAATWSSGFMPGMLWQMFNATGDDYWREKAIPLANAFKGNVTWTEDTEFRCFVPMLQLYAVTGDTAIRDLLLTAAANKSAQFDPDVQGFFTSWRTSSSGNPKANFGVLMDQMMDLELLFWAAKQTGNQTYYNQAVANARTVAKHLVRPDGSSFHWGYFDKDTGDFISGETAQGYANNSTWARGQAWGMYAFAMAYRETGLTEFLDTARKMSDWYIAHLPADKVPFWDFDDPAIPNTQKDSSAASLAASALLMISDLASAPADKSTYAVAAGGMLEALSSPEYLADNTQSRSILNRGAWYVPAPISSQESGLIWGDYYFLEALNRYSGRI</sequence>
<feature type="active site" description="Nucleophile" evidence="3">
    <location>
        <position position="910"/>
    </location>
</feature>
<dbReference type="Proteomes" id="UP000593765">
    <property type="component" value="Chromosome"/>
</dbReference>
<dbReference type="EMBL" id="CP063458">
    <property type="protein sequence ID" value="QOV87471.1"/>
    <property type="molecule type" value="Genomic_DNA"/>
</dbReference>
<evidence type="ECO:0000256" key="2">
    <source>
        <dbReference type="ARBA" id="ARBA00038358"/>
    </source>
</evidence>
<feature type="region of interest" description="Disordered" evidence="5">
    <location>
        <begin position="1"/>
        <end position="23"/>
    </location>
</feature>
<feature type="active site" description="Proton donor" evidence="3">
    <location>
        <position position="974"/>
    </location>
</feature>
<evidence type="ECO:0000256" key="5">
    <source>
        <dbReference type="SAM" id="MobiDB-lite"/>
    </source>
</evidence>
<feature type="binding site" evidence="4">
    <location>
        <position position="1032"/>
    </location>
    <ligand>
        <name>substrate</name>
    </ligand>
</feature>
<feature type="binding site" evidence="4">
    <location>
        <position position="910"/>
    </location>
    <ligand>
        <name>substrate</name>
    </ligand>
</feature>
<dbReference type="InterPro" id="IPR010905">
    <property type="entry name" value="Glyco_hydro_88"/>
</dbReference>
<dbReference type="RefSeq" id="WP_206290374.1">
    <property type="nucleotide sequence ID" value="NZ_CP063458.1"/>
</dbReference>
<dbReference type="SUPFAM" id="SSF48208">
    <property type="entry name" value="Six-hairpin glycosidases"/>
    <property type="match status" value="1"/>
</dbReference>
<reference evidence="6 7" key="1">
    <citation type="submission" date="2020-10" db="EMBL/GenBank/DDBJ databases">
        <title>Wide distribution of Phycisphaera-like planctomycetes from WD2101 soil group in peatlands and genome analysis of the first cultivated representative.</title>
        <authorList>
            <person name="Dedysh S.N."/>
            <person name="Beletsky A.V."/>
            <person name="Ivanova A."/>
            <person name="Kulichevskaya I.S."/>
            <person name="Suzina N.E."/>
            <person name="Philippov D.A."/>
            <person name="Rakitin A.L."/>
            <person name="Mardanov A.V."/>
            <person name="Ravin N.V."/>
        </authorList>
    </citation>
    <scope>NUCLEOTIDE SEQUENCE [LARGE SCALE GENOMIC DNA]</scope>
    <source>
        <strain evidence="6 7">M1803</strain>
    </source>
</reference>
<accession>A0A7M2WRN6</accession>
<protein>
    <submittedName>
        <fullName evidence="6">Glycoside hydrolase family 88 protein</fullName>
    </submittedName>
</protein>
<keyword evidence="1 6" id="KW-0378">Hydrolase</keyword>
<comment type="similarity">
    <text evidence="2">Belongs to the glycosyl hydrolase 88 family.</text>
</comment>
<evidence type="ECO:0000256" key="1">
    <source>
        <dbReference type="ARBA" id="ARBA00022801"/>
    </source>
</evidence>
<dbReference type="InterPro" id="IPR008928">
    <property type="entry name" value="6-hairpin_glycosidase_sf"/>
</dbReference>
<dbReference type="PANTHER" id="PTHR36845:SF1">
    <property type="entry name" value="HYDROLASE, PUTATIVE (AFU_ORTHOLOGUE AFUA_7G05090)-RELATED"/>
    <property type="match status" value="1"/>
</dbReference>
<feature type="binding site" evidence="4">
    <location>
        <position position="1046"/>
    </location>
    <ligand>
        <name>substrate</name>
    </ligand>
</feature>
<gene>
    <name evidence="6" type="ORF">IPV69_14355</name>
</gene>
<name>A0A7M2WRN6_9BACT</name>
<feature type="binding site" evidence="4">
    <location>
        <position position="1034"/>
    </location>
    <ligand>
        <name>substrate</name>
    </ligand>
</feature>